<name>A0A9X3CTH7_9VIBR</name>
<dbReference type="RefSeq" id="WP_265677810.1">
    <property type="nucleotide sequence ID" value="NZ_JAKRRY010000067.1"/>
</dbReference>
<protein>
    <recommendedName>
        <fullName evidence="3">CBS domain-containing protein</fullName>
    </recommendedName>
</protein>
<dbReference type="Proteomes" id="UP001155587">
    <property type="component" value="Unassembled WGS sequence"/>
</dbReference>
<dbReference type="Gene3D" id="3.10.580.10">
    <property type="entry name" value="CBS-domain"/>
    <property type="match status" value="1"/>
</dbReference>
<comment type="caution">
    <text evidence="1">The sequence shown here is derived from an EMBL/GenBank/DDBJ whole genome shotgun (WGS) entry which is preliminary data.</text>
</comment>
<reference evidence="1" key="1">
    <citation type="submission" date="2022-02" db="EMBL/GenBank/DDBJ databases">
        <title>Vibrio sp. nov, a new bacterium isolated from seawater.</title>
        <authorList>
            <person name="Yuan Y."/>
        </authorList>
    </citation>
    <scope>NUCLEOTIDE SEQUENCE</scope>
    <source>
        <strain evidence="1">ZSDZ65</strain>
    </source>
</reference>
<evidence type="ECO:0000313" key="1">
    <source>
        <dbReference type="EMBL" id="MCW8349158.1"/>
    </source>
</evidence>
<accession>A0A9X3CTH7</accession>
<sequence>MIKTLLSIAGIKQAKSARLVPVEHFVNTGILCVGEDLSLQDVRVIARSASDFHAVAAISKSGYYLGLLPLIHLLTANPKQLVSEFIFARNHYIFSSENTDQASWQLTHSRWNILPVLNSEHRVIGVFEHNNARALNNHNQHLNTPIKHSLRLSTCA</sequence>
<evidence type="ECO:0000313" key="2">
    <source>
        <dbReference type="Proteomes" id="UP001155587"/>
    </source>
</evidence>
<proteinExistence type="predicted"/>
<gene>
    <name evidence="1" type="ORF">MD535_24530</name>
</gene>
<dbReference type="InterPro" id="IPR046342">
    <property type="entry name" value="CBS_dom_sf"/>
</dbReference>
<dbReference type="SUPFAM" id="SSF54631">
    <property type="entry name" value="CBS-domain pair"/>
    <property type="match status" value="1"/>
</dbReference>
<dbReference type="EMBL" id="JAKRRY010000067">
    <property type="protein sequence ID" value="MCW8349158.1"/>
    <property type="molecule type" value="Genomic_DNA"/>
</dbReference>
<keyword evidence="2" id="KW-1185">Reference proteome</keyword>
<evidence type="ECO:0008006" key="3">
    <source>
        <dbReference type="Google" id="ProtNLM"/>
    </source>
</evidence>
<dbReference type="AlphaFoldDB" id="A0A9X3CTH7"/>
<organism evidence="1 2">
    <name type="scientific">Vibrio qingdaonensis</name>
    <dbReference type="NCBI Taxonomy" id="2829491"/>
    <lineage>
        <taxon>Bacteria</taxon>
        <taxon>Pseudomonadati</taxon>
        <taxon>Pseudomonadota</taxon>
        <taxon>Gammaproteobacteria</taxon>
        <taxon>Vibrionales</taxon>
        <taxon>Vibrionaceae</taxon>
        <taxon>Vibrio</taxon>
    </lineage>
</organism>